<protein>
    <recommendedName>
        <fullName evidence="12">tRNA-dihydrouridine synthase</fullName>
        <ecNumber evidence="12">1.3.1.-</ecNumber>
    </recommendedName>
</protein>
<evidence type="ECO:0000256" key="3">
    <source>
        <dbReference type="ARBA" id="ARBA00022555"/>
    </source>
</evidence>
<evidence type="ECO:0000256" key="12">
    <source>
        <dbReference type="PIRNR" id="PIRNR006621"/>
    </source>
</evidence>
<dbReference type="InterPro" id="IPR035587">
    <property type="entry name" value="DUS-like_FMN-bd"/>
</dbReference>
<name>A0A1F6D9M5_9BACT</name>
<keyword evidence="4 12" id="KW-0285">Flavoprotein</keyword>
<proteinExistence type="inferred from homology"/>
<organism evidence="16 17">
    <name type="scientific">Candidatus Kaiserbacteria bacterium RIFCSPHIGHO2_01_FULL_55_17</name>
    <dbReference type="NCBI Taxonomy" id="1798484"/>
    <lineage>
        <taxon>Bacteria</taxon>
        <taxon>Candidatus Kaiseribacteriota</taxon>
    </lineage>
</organism>
<dbReference type="GO" id="GO:0050660">
    <property type="term" value="F:flavin adenine dinucleotide binding"/>
    <property type="evidence" value="ECO:0007669"/>
    <property type="project" value="InterPro"/>
</dbReference>
<sequence>MITFWDSLPKPFFALAPLEDVTDAAFRRLIAKYGKPAVMFTEFTSADGLVLADEKGQKKLRKKLLYSESERPIVAQLFTSFPEHMEEASALVAELGFDGVDINMGCPDRAVERGGCGAALMKNPSLARELIRAAKKSGLPVSLKTRIGYNKDELETWLPELLAEEPAAIAIHARTRKEMSDVPARWDRIARAVKIRDELRSPTLIIGNGDVRGIADAREKANASGCDGVMLGRAIFGNPWLFAERTGPPTPQERIEALIEHLAFFDELLGGAIPYATMKKHFKSYISGWDGAKQLRTRLMETQNVSETLILLR</sequence>
<evidence type="ECO:0000256" key="8">
    <source>
        <dbReference type="ARBA" id="ARBA00022884"/>
    </source>
</evidence>
<dbReference type="InterPro" id="IPR013785">
    <property type="entry name" value="Aldolase_TIM"/>
</dbReference>
<dbReference type="GO" id="GO:0000049">
    <property type="term" value="F:tRNA binding"/>
    <property type="evidence" value="ECO:0007669"/>
    <property type="project" value="UniProtKB-KW"/>
</dbReference>
<evidence type="ECO:0000259" key="15">
    <source>
        <dbReference type="Pfam" id="PF01207"/>
    </source>
</evidence>
<feature type="active site" description="Proton donor" evidence="13">
    <location>
        <position position="106"/>
    </location>
</feature>
<evidence type="ECO:0000313" key="17">
    <source>
        <dbReference type="Proteomes" id="UP000177958"/>
    </source>
</evidence>
<evidence type="ECO:0000256" key="2">
    <source>
        <dbReference type="ARBA" id="ARBA00002790"/>
    </source>
</evidence>
<comment type="cofactor">
    <cofactor evidence="1 12 14">
        <name>FMN</name>
        <dbReference type="ChEBI" id="CHEBI:58210"/>
    </cofactor>
</comment>
<dbReference type="Gene3D" id="3.20.20.70">
    <property type="entry name" value="Aldolase class I"/>
    <property type="match status" value="1"/>
</dbReference>
<dbReference type="AlphaFoldDB" id="A0A1F6D9M5"/>
<keyword evidence="5 12" id="KW-0288">FMN</keyword>
<keyword evidence="14" id="KW-0547">Nucleotide-binding</keyword>
<comment type="catalytic activity">
    <reaction evidence="10">
        <text>a 5,6-dihydrouridine in tRNA + NADP(+) = a uridine in tRNA + NADPH + H(+)</text>
        <dbReference type="Rhea" id="RHEA:23624"/>
        <dbReference type="Rhea" id="RHEA-COMP:13339"/>
        <dbReference type="Rhea" id="RHEA-COMP:13887"/>
        <dbReference type="ChEBI" id="CHEBI:15378"/>
        <dbReference type="ChEBI" id="CHEBI:57783"/>
        <dbReference type="ChEBI" id="CHEBI:58349"/>
        <dbReference type="ChEBI" id="CHEBI:65315"/>
        <dbReference type="ChEBI" id="CHEBI:74443"/>
    </reaction>
</comment>
<dbReference type="InterPro" id="IPR024036">
    <property type="entry name" value="tRNA-dHydroUridine_Synthase_C"/>
</dbReference>
<feature type="domain" description="DUS-like FMN-binding" evidence="15">
    <location>
        <begin position="15"/>
        <end position="312"/>
    </location>
</feature>
<dbReference type="PANTHER" id="PTHR11082">
    <property type="entry name" value="TRNA-DIHYDROURIDINE SYNTHASE"/>
    <property type="match status" value="1"/>
</dbReference>
<dbReference type="PANTHER" id="PTHR11082:SF25">
    <property type="entry name" value="DUS-LIKE FMN-BINDING DOMAIN-CONTAINING PROTEIN"/>
    <property type="match status" value="1"/>
</dbReference>
<keyword evidence="9 12" id="KW-0560">Oxidoreductase</keyword>
<evidence type="ECO:0000256" key="6">
    <source>
        <dbReference type="ARBA" id="ARBA00022694"/>
    </source>
</evidence>
<dbReference type="InterPro" id="IPR001269">
    <property type="entry name" value="DUS_fam"/>
</dbReference>
<keyword evidence="7" id="KW-0521">NADP</keyword>
<reference evidence="16 17" key="1">
    <citation type="journal article" date="2016" name="Nat. Commun.">
        <title>Thousands of microbial genomes shed light on interconnected biogeochemical processes in an aquifer system.</title>
        <authorList>
            <person name="Anantharaman K."/>
            <person name="Brown C.T."/>
            <person name="Hug L.A."/>
            <person name="Sharon I."/>
            <person name="Castelle C.J."/>
            <person name="Probst A.J."/>
            <person name="Thomas B.C."/>
            <person name="Singh A."/>
            <person name="Wilkins M.J."/>
            <person name="Karaoz U."/>
            <person name="Brodie E.L."/>
            <person name="Williams K.H."/>
            <person name="Hubbard S.S."/>
            <person name="Banfield J.F."/>
        </authorList>
    </citation>
    <scope>NUCLEOTIDE SEQUENCE [LARGE SCALE GENOMIC DNA]</scope>
</reference>
<dbReference type="PROSITE" id="PS01136">
    <property type="entry name" value="UPF0034"/>
    <property type="match status" value="1"/>
</dbReference>
<evidence type="ECO:0000256" key="5">
    <source>
        <dbReference type="ARBA" id="ARBA00022643"/>
    </source>
</evidence>
<evidence type="ECO:0000256" key="14">
    <source>
        <dbReference type="PIRSR" id="PIRSR006621-2"/>
    </source>
</evidence>
<comment type="catalytic activity">
    <reaction evidence="11">
        <text>a 5,6-dihydrouridine in tRNA + NAD(+) = a uridine in tRNA + NADH + H(+)</text>
        <dbReference type="Rhea" id="RHEA:54452"/>
        <dbReference type="Rhea" id="RHEA-COMP:13339"/>
        <dbReference type="Rhea" id="RHEA-COMP:13887"/>
        <dbReference type="ChEBI" id="CHEBI:15378"/>
        <dbReference type="ChEBI" id="CHEBI:57540"/>
        <dbReference type="ChEBI" id="CHEBI:57945"/>
        <dbReference type="ChEBI" id="CHEBI:65315"/>
        <dbReference type="ChEBI" id="CHEBI:74443"/>
    </reaction>
</comment>
<dbReference type="InterPro" id="IPR018517">
    <property type="entry name" value="tRNA_hU_synthase_CS"/>
</dbReference>
<comment type="function">
    <text evidence="2 12">Catalyzes the synthesis of 5,6-dihydrouridine (D), a modified base found in the D-loop of most tRNAs, via the reduction of the C5-C6 double bond in target uridines.</text>
</comment>
<dbReference type="Gene3D" id="1.10.1200.80">
    <property type="entry name" value="Putative flavin oxidoreducatase, domain 2"/>
    <property type="match status" value="1"/>
</dbReference>
<feature type="binding site" evidence="14">
    <location>
        <position position="144"/>
    </location>
    <ligand>
        <name>FMN</name>
        <dbReference type="ChEBI" id="CHEBI:58210"/>
    </ligand>
</feature>
<dbReference type="Proteomes" id="UP000177958">
    <property type="component" value="Unassembled WGS sequence"/>
</dbReference>
<evidence type="ECO:0000256" key="10">
    <source>
        <dbReference type="ARBA" id="ARBA00048205"/>
    </source>
</evidence>
<evidence type="ECO:0000313" key="16">
    <source>
        <dbReference type="EMBL" id="OGG58065.1"/>
    </source>
</evidence>
<evidence type="ECO:0000256" key="7">
    <source>
        <dbReference type="ARBA" id="ARBA00022857"/>
    </source>
</evidence>
<accession>A0A1F6D9M5</accession>
<evidence type="ECO:0000256" key="4">
    <source>
        <dbReference type="ARBA" id="ARBA00022630"/>
    </source>
</evidence>
<feature type="binding site" evidence="14">
    <location>
        <position position="76"/>
    </location>
    <ligand>
        <name>FMN</name>
        <dbReference type="ChEBI" id="CHEBI:58210"/>
    </ligand>
</feature>
<comment type="similarity">
    <text evidence="12">Belongs to the dus family.</text>
</comment>
<keyword evidence="3" id="KW-0820">tRNA-binding</keyword>
<keyword evidence="6 12" id="KW-0819">tRNA processing</keyword>
<evidence type="ECO:0000256" key="1">
    <source>
        <dbReference type="ARBA" id="ARBA00001917"/>
    </source>
</evidence>
<evidence type="ECO:0000256" key="13">
    <source>
        <dbReference type="PIRSR" id="PIRSR006621-1"/>
    </source>
</evidence>
<keyword evidence="8" id="KW-0694">RNA-binding</keyword>
<dbReference type="SUPFAM" id="SSF51395">
    <property type="entry name" value="FMN-linked oxidoreductases"/>
    <property type="match status" value="1"/>
</dbReference>
<gene>
    <name evidence="16" type="ORF">A2853_01085</name>
</gene>
<dbReference type="CDD" id="cd02801">
    <property type="entry name" value="DUS_like_FMN"/>
    <property type="match status" value="1"/>
</dbReference>
<feature type="binding site" evidence="14">
    <location>
        <begin position="232"/>
        <end position="233"/>
    </location>
    <ligand>
        <name>FMN</name>
        <dbReference type="ChEBI" id="CHEBI:58210"/>
    </ligand>
</feature>
<dbReference type="GO" id="GO:0017150">
    <property type="term" value="F:tRNA dihydrouridine synthase activity"/>
    <property type="evidence" value="ECO:0007669"/>
    <property type="project" value="InterPro"/>
</dbReference>
<dbReference type="PIRSF" id="PIRSF006621">
    <property type="entry name" value="Dus"/>
    <property type="match status" value="1"/>
</dbReference>
<evidence type="ECO:0000256" key="11">
    <source>
        <dbReference type="ARBA" id="ARBA00048802"/>
    </source>
</evidence>
<dbReference type="EC" id="1.3.1.-" evidence="12"/>
<evidence type="ECO:0000256" key="9">
    <source>
        <dbReference type="ARBA" id="ARBA00023002"/>
    </source>
</evidence>
<dbReference type="EMBL" id="MFKX01000007">
    <property type="protein sequence ID" value="OGG58065.1"/>
    <property type="molecule type" value="Genomic_DNA"/>
</dbReference>
<dbReference type="Pfam" id="PF01207">
    <property type="entry name" value="Dus"/>
    <property type="match status" value="1"/>
</dbReference>
<comment type="caution">
    <text evidence="16">The sequence shown here is derived from an EMBL/GenBank/DDBJ whole genome shotgun (WGS) entry which is preliminary data.</text>
</comment>
<feature type="binding site" evidence="14">
    <location>
        <position position="172"/>
    </location>
    <ligand>
        <name>FMN</name>
        <dbReference type="ChEBI" id="CHEBI:58210"/>
    </ligand>
</feature>